<organism evidence="2 3">
    <name type="scientific">Thalassiosira oceanica</name>
    <name type="common">Marine diatom</name>
    <dbReference type="NCBI Taxonomy" id="159749"/>
    <lineage>
        <taxon>Eukaryota</taxon>
        <taxon>Sar</taxon>
        <taxon>Stramenopiles</taxon>
        <taxon>Ochrophyta</taxon>
        <taxon>Bacillariophyta</taxon>
        <taxon>Coscinodiscophyceae</taxon>
        <taxon>Thalassiosirophycidae</taxon>
        <taxon>Thalassiosirales</taxon>
        <taxon>Thalassiosiraceae</taxon>
        <taxon>Thalassiosira</taxon>
    </lineage>
</organism>
<dbReference type="InterPro" id="IPR052881">
    <property type="entry name" value="Keratinocyte_PR"/>
</dbReference>
<dbReference type="Proteomes" id="UP000266841">
    <property type="component" value="Unassembled WGS sequence"/>
</dbReference>
<evidence type="ECO:0000313" key="2">
    <source>
        <dbReference type="EMBL" id="EJK54923.1"/>
    </source>
</evidence>
<feature type="compositionally biased region" description="Low complexity" evidence="1">
    <location>
        <begin position="258"/>
        <end position="351"/>
    </location>
</feature>
<dbReference type="AlphaFoldDB" id="K0RMG0"/>
<accession>K0RMG0</accession>
<sequence length="755" mass="80491">TTTSPPAGYNPGVTESAFTYVYGRGEDYSQLPSPNAGDGSVTGTSRRRWGTSDRDYTVFTVNWLGQSRLKPGQTYINRSFQFASELGAVEALGEDLRDKVYVDQIDEVDYNARRVDLYKDGDRFEAVAASNEGGPTSCGSDTAVVACSGWSTPQSGKSPFFYITCGTNTHVGQDPYHFSPSFGDTFPGHAPAGETVRSYVCDGQSNTVRPTWKLLGFFSPDCAGIGSATLDDSVCPDIAVSLVDRFILIRMCLIWNQPTQSPSTQPTQSPTTQSPTTLSPTTQSPTTQAPTTSSPTTQSPTTQAPTTLSPTTQSPITQAPTTSSPTTRSPTESPTTQSPTTHAPTTKSPTTQSPATQAPSTQSPTQSPTLKGQTTPPSIRPTTSPSSSPSTKPSSSPTPVPKTDVVLKGSVSIENVMSRRRLASNLPEGFIDAFQDSLCAHTGYNDCITTVTKINGQSVGRVRGRQLQSSIILIEFETIIKIICDAGCSTNPQAIETLANSVYQQASSDIQSAITSAVLIDSISAASSDIANLLANANISGDFSQVVVPLLALLNWYPDWSGGSNTCKNDINSAPMYMRLNTMYFENSYFPNLGGISGTAHKCLNDSDLMPEYIQNNPASWLLGGSATVTGSLRWYLDGGICTQDCAEDGALCGGFANPWNELFDSASACCTGKLSWMPQSTCVAQSTKLAVISSGQWFVDWSIYKCVKDCDNAADVDCGGIANTYDQLHDSSGACCEQLWYVDDCTKSSSRKGD</sequence>
<dbReference type="PANTHER" id="PTHR48138">
    <property type="entry name" value="KERATINOCYTE PROLINE-RICH PROTEIN-RELATED"/>
    <property type="match status" value="1"/>
</dbReference>
<dbReference type="PANTHER" id="PTHR48138:SF2">
    <property type="entry name" value="KERATINOCYTE PROLINE-RICH PROTEIN"/>
    <property type="match status" value="1"/>
</dbReference>
<protein>
    <submittedName>
        <fullName evidence="2">Uncharacterized protein</fullName>
    </submittedName>
</protein>
<dbReference type="eggNOG" id="ENOG502TMB6">
    <property type="taxonomic scope" value="Eukaryota"/>
</dbReference>
<evidence type="ECO:0000256" key="1">
    <source>
        <dbReference type="SAM" id="MobiDB-lite"/>
    </source>
</evidence>
<feature type="non-terminal residue" evidence="2">
    <location>
        <position position="1"/>
    </location>
</feature>
<proteinExistence type="predicted"/>
<feature type="region of interest" description="Disordered" evidence="1">
    <location>
        <begin position="29"/>
        <end position="48"/>
    </location>
</feature>
<name>K0RMG0_THAOC</name>
<comment type="caution">
    <text evidence="2">The sequence shown here is derived from an EMBL/GenBank/DDBJ whole genome shotgun (WGS) entry which is preliminary data.</text>
</comment>
<dbReference type="EMBL" id="AGNL01035040">
    <property type="protein sequence ID" value="EJK54923.1"/>
    <property type="molecule type" value="Genomic_DNA"/>
</dbReference>
<keyword evidence="3" id="KW-1185">Reference proteome</keyword>
<reference evidence="2 3" key="1">
    <citation type="journal article" date="2012" name="Genome Biol.">
        <title>Genome and low-iron response of an oceanic diatom adapted to chronic iron limitation.</title>
        <authorList>
            <person name="Lommer M."/>
            <person name="Specht M."/>
            <person name="Roy A.S."/>
            <person name="Kraemer L."/>
            <person name="Andreson R."/>
            <person name="Gutowska M.A."/>
            <person name="Wolf J."/>
            <person name="Bergner S.V."/>
            <person name="Schilhabel M.B."/>
            <person name="Klostermeier U.C."/>
            <person name="Beiko R.G."/>
            <person name="Rosenstiel P."/>
            <person name="Hippler M."/>
            <person name="Laroche J."/>
        </authorList>
    </citation>
    <scope>NUCLEOTIDE SEQUENCE [LARGE SCALE GENOMIC DNA]</scope>
    <source>
        <strain evidence="2 3">CCMP1005</strain>
    </source>
</reference>
<feature type="compositionally biased region" description="Polar residues" evidence="1">
    <location>
        <begin position="352"/>
        <end position="373"/>
    </location>
</feature>
<feature type="compositionally biased region" description="Low complexity" evidence="1">
    <location>
        <begin position="374"/>
        <end position="403"/>
    </location>
</feature>
<gene>
    <name evidence="2" type="ORF">THAOC_25402</name>
</gene>
<feature type="region of interest" description="Disordered" evidence="1">
    <location>
        <begin position="258"/>
        <end position="405"/>
    </location>
</feature>
<evidence type="ECO:0000313" key="3">
    <source>
        <dbReference type="Proteomes" id="UP000266841"/>
    </source>
</evidence>